<dbReference type="Gene3D" id="3.40.50.300">
    <property type="entry name" value="P-loop containing nucleotide triphosphate hydrolases"/>
    <property type="match status" value="1"/>
</dbReference>
<dbReference type="KEGG" id="lak:106174049"/>
<reference evidence="6" key="1">
    <citation type="submission" date="2025-08" db="UniProtKB">
        <authorList>
            <consortium name="RefSeq"/>
        </authorList>
    </citation>
    <scope>IDENTIFICATION</scope>
    <source>
        <tissue evidence="6">Gonads</tissue>
    </source>
</reference>
<evidence type="ECO:0000256" key="2">
    <source>
        <dbReference type="ARBA" id="ARBA00022737"/>
    </source>
</evidence>
<dbReference type="RefSeq" id="XP_013410880.1">
    <property type="nucleotide sequence ID" value="XM_013555426.1"/>
</dbReference>
<proteinExistence type="predicted"/>
<dbReference type="InterPro" id="IPR025875">
    <property type="entry name" value="Leu-rich_rpt_4"/>
</dbReference>
<sequence>MAYREHKERLDLLRRLQLSPQSKTPDTVLEWTELHIGKAYIDNLPESIDRCRNVKKIYAAFSRLSSLPQSISNLPHLTVLDLSHNTFTTFPIALCDLTNLEVLSLDNNKLSDIPVDITKMKGLRKFYISFNAFTTFPIALCDVTNLEELSLDNNKLSDIPVDITRMEGLRIFYLNENAFTTFPIALCGLTNLEKLNLNNNQLSDIPVDITRMEGLRMFWLYSNAFTTFPIALCGLTNLEKLNLGNNQLSDIPVDITRMEGLRIFYLNDNAFTIFPIALCGLTNLESLYLGNNKLSDIPVDITRMKGLRLFCLNHNAFTTFPIALCGLTNLEVLYLSYNQLSDIPVDIARVKGLTIFWLDKNAFTTFPIALCALTNLEVLHLGNTQLSYIPVEITRLTKLKILSLDNNNITHLPPQMRSMESLTDLDVKGNPLVQPPKHIANRGLDAIKRYFEALTDTKAIQSSRIQVNFLGETEAGKTSISRTLQLGQSTLTKKADRTRVVEQGTWEADEDIAFNINDFGGHDVYKIGHPIFISTRGLVFITFNLSKYDPEKEGHYQLHIGDWIDMVQAQMPGIQIALLGTHLDEVKNPHAETKCSAITRQLEDHASEKKKWYQAQKETCENKIKEIPEAQASLRQAYQSKAAHLQTLFGQMKPIYEHIFTVSSKTLKGVQDLRDYLVSFARTSAEVLPGMWVEAAKNICTKKIEGPENTLGWEVIEDLILQNAPTSWKEKHTQEEKEKTICDILSFLAHRGDIIWFDKSPSLMKVVFHKQEVIVNVLKAVLTHDQGEVSQKLQKSMKITRRKAPKIKEDIFSRGIVSKQAMSCLCEPFKLSSTEVDVMTEMMLKLELCYQVQEDESLPSNISFHFPWLLTEERQPELDTKWPSKVPPDTTQLTLQVFFPYKCPDGFYEKFSVRQHKHLGLMKTMRMDWKDGVYAELEGCKMQLTRWQNQSNLDPVSQVPDWVISIAVRGSHLSDMWRVLMRGHRDLMDIIKGDWPGLSYDKYLVCPHCVSEDSEHQPPSTTAQNAEIPTKRKRYCQKTPTLFPGEILDQTIRTASKPRQVPCVNTGVSIPVDLVYPPHLAMSWQE</sequence>
<dbReference type="InterPro" id="IPR027417">
    <property type="entry name" value="P-loop_NTPase"/>
</dbReference>
<accession>A0A1S3JKD2</accession>
<dbReference type="SUPFAM" id="SSF52540">
    <property type="entry name" value="P-loop containing nucleoside triphosphate hydrolases"/>
    <property type="match status" value="1"/>
</dbReference>
<dbReference type="Pfam" id="PF25497">
    <property type="entry name" value="COR-B"/>
    <property type="match status" value="1"/>
</dbReference>
<dbReference type="SMART" id="SM00364">
    <property type="entry name" value="LRR_BAC"/>
    <property type="match status" value="8"/>
</dbReference>
<dbReference type="Gene3D" id="3.80.10.10">
    <property type="entry name" value="Ribonuclease Inhibitor"/>
    <property type="match status" value="3"/>
</dbReference>
<dbReference type="InterPro" id="IPR057263">
    <property type="entry name" value="COR-B"/>
</dbReference>
<dbReference type="InterPro" id="IPR003591">
    <property type="entry name" value="Leu-rich_rpt_typical-subtyp"/>
</dbReference>
<dbReference type="GO" id="GO:0005737">
    <property type="term" value="C:cytoplasm"/>
    <property type="evidence" value="ECO:0007669"/>
    <property type="project" value="TreeGrafter"/>
</dbReference>
<dbReference type="SMART" id="SM00365">
    <property type="entry name" value="LRR_SD22"/>
    <property type="match status" value="7"/>
</dbReference>
<evidence type="ECO:0000313" key="5">
    <source>
        <dbReference type="Proteomes" id="UP000085678"/>
    </source>
</evidence>
<keyword evidence="5" id="KW-1185">Reference proteome</keyword>
<dbReference type="GO" id="GO:0000166">
    <property type="term" value="F:nucleotide binding"/>
    <property type="evidence" value="ECO:0007669"/>
    <property type="project" value="UniProtKB-KW"/>
</dbReference>
<gene>
    <name evidence="6" type="primary">LOC106174049</name>
</gene>
<dbReference type="Pfam" id="PF12799">
    <property type="entry name" value="LRR_4"/>
    <property type="match status" value="1"/>
</dbReference>
<dbReference type="InterPro" id="IPR020859">
    <property type="entry name" value="ROC"/>
</dbReference>
<dbReference type="OrthoDB" id="676979at2759"/>
<evidence type="ECO:0000313" key="6">
    <source>
        <dbReference type="RefSeq" id="XP_013410880.1"/>
    </source>
</evidence>
<keyword evidence="1" id="KW-0433">Leucine-rich repeat</keyword>
<dbReference type="GO" id="GO:0009966">
    <property type="term" value="P:regulation of signal transduction"/>
    <property type="evidence" value="ECO:0007669"/>
    <property type="project" value="UniProtKB-ARBA"/>
</dbReference>
<dbReference type="GeneID" id="106174049"/>
<dbReference type="InParanoid" id="A0A1S3JKD2"/>
<dbReference type="InterPro" id="IPR001611">
    <property type="entry name" value="Leu-rich_rpt"/>
</dbReference>
<dbReference type="PROSITE" id="PS51450">
    <property type="entry name" value="LRR"/>
    <property type="match status" value="7"/>
</dbReference>
<evidence type="ECO:0000256" key="3">
    <source>
        <dbReference type="ARBA" id="ARBA00022741"/>
    </source>
</evidence>
<dbReference type="PANTHER" id="PTHR48051">
    <property type="match status" value="1"/>
</dbReference>
<name>A0A1S3JKD2_LINAN</name>
<dbReference type="InterPro" id="IPR032675">
    <property type="entry name" value="LRR_dom_sf"/>
</dbReference>
<dbReference type="Pfam" id="PF13855">
    <property type="entry name" value="LRR_8"/>
    <property type="match status" value="4"/>
</dbReference>
<organism evidence="5 6">
    <name type="scientific">Lingula anatina</name>
    <name type="common">Brachiopod</name>
    <name type="synonym">Lingula unguis</name>
    <dbReference type="NCBI Taxonomy" id="7574"/>
    <lineage>
        <taxon>Eukaryota</taxon>
        <taxon>Metazoa</taxon>
        <taxon>Spiralia</taxon>
        <taxon>Lophotrochozoa</taxon>
        <taxon>Brachiopoda</taxon>
        <taxon>Linguliformea</taxon>
        <taxon>Lingulata</taxon>
        <taxon>Lingulida</taxon>
        <taxon>Linguloidea</taxon>
        <taxon>Lingulidae</taxon>
        <taxon>Lingula</taxon>
    </lineage>
</organism>
<feature type="domain" description="Roc" evidence="4">
    <location>
        <begin position="458"/>
        <end position="684"/>
    </location>
</feature>
<evidence type="ECO:0000259" key="4">
    <source>
        <dbReference type="PROSITE" id="PS51424"/>
    </source>
</evidence>
<dbReference type="Gene3D" id="3.30.70.1390">
    <property type="entry name" value="ROC domain from the Parkinson's disease-associated leucine-rich repeat kinase 2"/>
    <property type="match status" value="1"/>
</dbReference>
<feature type="non-terminal residue" evidence="6">
    <location>
        <position position="1086"/>
    </location>
</feature>
<dbReference type="Pfam" id="PF08477">
    <property type="entry name" value="Roc"/>
    <property type="match status" value="1"/>
</dbReference>
<dbReference type="SUPFAM" id="SSF52058">
    <property type="entry name" value="L domain-like"/>
    <property type="match status" value="2"/>
</dbReference>
<dbReference type="PANTHER" id="PTHR48051:SF39">
    <property type="entry name" value="P53-INDUCED DEATH DOMAIN PROTEIN 1"/>
    <property type="match status" value="1"/>
</dbReference>
<keyword evidence="2" id="KW-0677">Repeat</keyword>
<dbReference type="STRING" id="7574.A0A1S3JKD2"/>
<evidence type="ECO:0000256" key="1">
    <source>
        <dbReference type="ARBA" id="ARBA00022614"/>
    </source>
</evidence>
<keyword evidence="3" id="KW-0547">Nucleotide-binding</keyword>
<dbReference type="AlphaFoldDB" id="A0A1S3JKD2"/>
<dbReference type="InterPro" id="IPR050216">
    <property type="entry name" value="LRR_domain-containing"/>
</dbReference>
<dbReference type="PROSITE" id="PS51424">
    <property type="entry name" value="ROC"/>
    <property type="match status" value="1"/>
</dbReference>
<protein>
    <submittedName>
        <fullName evidence="6">Malignant fibrous histiocytoma-amplified sequence 1 homolog</fullName>
    </submittedName>
</protein>
<dbReference type="Proteomes" id="UP000085678">
    <property type="component" value="Unplaced"/>
</dbReference>
<dbReference type="SMART" id="SM00369">
    <property type="entry name" value="LRR_TYP"/>
    <property type="match status" value="9"/>
</dbReference>